<dbReference type="Pfam" id="PF06197">
    <property type="entry name" value="DUF998"/>
    <property type="match status" value="1"/>
</dbReference>
<evidence type="ECO:0000313" key="2">
    <source>
        <dbReference type="EMBL" id="QTL97856.1"/>
    </source>
</evidence>
<evidence type="ECO:0000313" key="3">
    <source>
        <dbReference type="Proteomes" id="UP000665020"/>
    </source>
</evidence>
<feature type="transmembrane region" description="Helical" evidence="1">
    <location>
        <begin position="12"/>
        <end position="32"/>
    </location>
</feature>
<proteinExistence type="predicted"/>
<dbReference type="AlphaFoldDB" id="A0A8A7K802"/>
<dbReference type="KEGG" id="ifn:GM661_07580"/>
<keyword evidence="1" id="KW-0472">Membrane</keyword>
<feature type="transmembrane region" description="Helical" evidence="1">
    <location>
        <begin position="52"/>
        <end position="77"/>
    </location>
</feature>
<gene>
    <name evidence="2" type="ORF">GM661_07580</name>
</gene>
<dbReference type="InterPro" id="IPR009339">
    <property type="entry name" value="DUF998"/>
</dbReference>
<feature type="transmembrane region" description="Helical" evidence="1">
    <location>
        <begin position="126"/>
        <end position="145"/>
    </location>
</feature>
<keyword evidence="3" id="KW-1185">Reference proteome</keyword>
<feature type="transmembrane region" description="Helical" evidence="1">
    <location>
        <begin position="152"/>
        <end position="172"/>
    </location>
</feature>
<dbReference type="RefSeq" id="WP_230869458.1">
    <property type="nucleotide sequence ID" value="NZ_CP046640.1"/>
</dbReference>
<organism evidence="2 3">
    <name type="scientific">Iocasia fonsfrigidae</name>
    <dbReference type="NCBI Taxonomy" id="2682810"/>
    <lineage>
        <taxon>Bacteria</taxon>
        <taxon>Bacillati</taxon>
        <taxon>Bacillota</taxon>
        <taxon>Clostridia</taxon>
        <taxon>Halanaerobiales</taxon>
        <taxon>Halanaerobiaceae</taxon>
        <taxon>Iocasia</taxon>
    </lineage>
</organism>
<feature type="transmembrane region" description="Helical" evidence="1">
    <location>
        <begin position="84"/>
        <end position="106"/>
    </location>
</feature>
<protein>
    <submittedName>
        <fullName evidence="2">DUF998 domain-containing protein</fullName>
    </submittedName>
</protein>
<name>A0A8A7K802_9FIRM</name>
<dbReference type="Proteomes" id="UP000665020">
    <property type="component" value="Chromosome"/>
</dbReference>
<feature type="transmembrane region" description="Helical" evidence="1">
    <location>
        <begin position="192"/>
        <end position="210"/>
    </location>
</feature>
<sequence>MNLWNSKLSWAILIIAILGDFIVAYVLSFYYPKYSHTKQVMSVLGSPQSPVSIIYNIWLVILGLLFIYSAINFYIVFSSVSKSYAMIGFILLLIFAIGAGILSGIFSVNASKELETLASKVHGIGAGLGFIALTFIPLIVCFLLYKSNDNTTVIISLIFFLISLVLFVLFVVSEKESYQNTIVGLSGLWQRLLLASMYMPLLIIAIKYIMKDSVK</sequence>
<evidence type="ECO:0000256" key="1">
    <source>
        <dbReference type="SAM" id="Phobius"/>
    </source>
</evidence>
<dbReference type="EMBL" id="CP046640">
    <property type="protein sequence ID" value="QTL97856.1"/>
    <property type="molecule type" value="Genomic_DNA"/>
</dbReference>
<accession>A0A8A7K802</accession>
<reference evidence="2" key="1">
    <citation type="submission" date="2019-12" db="EMBL/GenBank/DDBJ databases">
        <authorList>
            <person name="zhang j."/>
            <person name="sun C.M."/>
        </authorList>
    </citation>
    <scope>NUCLEOTIDE SEQUENCE</scope>
    <source>
        <strain evidence="2">NS-1</strain>
    </source>
</reference>
<keyword evidence="1" id="KW-1133">Transmembrane helix</keyword>
<keyword evidence="1" id="KW-0812">Transmembrane</keyword>